<organism evidence="1 2">
    <name type="scientific">Romanomermis culicivorax</name>
    <name type="common">Nematode worm</name>
    <dbReference type="NCBI Taxonomy" id="13658"/>
    <lineage>
        <taxon>Eukaryota</taxon>
        <taxon>Metazoa</taxon>
        <taxon>Ecdysozoa</taxon>
        <taxon>Nematoda</taxon>
        <taxon>Enoplea</taxon>
        <taxon>Dorylaimia</taxon>
        <taxon>Mermithida</taxon>
        <taxon>Mermithoidea</taxon>
        <taxon>Mermithidae</taxon>
        <taxon>Romanomermis</taxon>
    </lineage>
</organism>
<evidence type="ECO:0000313" key="2">
    <source>
        <dbReference type="WBParaSite" id="nRc.2.0.1.t11586-RA"/>
    </source>
</evidence>
<protein>
    <submittedName>
        <fullName evidence="2">Uncharacterized protein</fullName>
    </submittedName>
</protein>
<evidence type="ECO:0000313" key="1">
    <source>
        <dbReference type="Proteomes" id="UP000887565"/>
    </source>
</evidence>
<accession>A0A915IEE4</accession>
<keyword evidence="1" id="KW-1185">Reference proteome</keyword>
<reference evidence="2" key="1">
    <citation type="submission" date="2022-11" db="UniProtKB">
        <authorList>
            <consortium name="WormBaseParasite"/>
        </authorList>
    </citation>
    <scope>IDENTIFICATION</scope>
</reference>
<dbReference type="AlphaFoldDB" id="A0A915IEE4"/>
<name>A0A915IEE4_ROMCU</name>
<dbReference type="Proteomes" id="UP000887565">
    <property type="component" value="Unplaced"/>
</dbReference>
<dbReference type="WBParaSite" id="nRc.2.0.1.t11586-RA">
    <property type="protein sequence ID" value="nRc.2.0.1.t11586-RA"/>
    <property type="gene ID" value="nRc.2.0.1.g11586"/>
</dbReference>
<sequence>MENPTFFKIDGFDVAILDFFVVVDVPKFQLLTLSADRASAEGGERSKLFPVLAEYSAIVGPLSVDVLDEG</sequence>
<proteinExistence type="predicted"/>